<dbReference type="EMBL" id="CM003377">
    <property type="protein sequence ID" value="KOM47503.1"/>
    <property type="molecule type" value="Genomic_DNA"/>
</dbReference>
<dbReference type="PANTHER" id="PTHR46142:SF8">
    <property type="entry name" value="EXPRESSED PROTEIN"/>
    <property type="match status" value="1"/>
</dbReference>
<evidence type="ECO:0000313" key="3">
    <source>
        <dbReference type="EMBL" id="KOM47503.1"/>
    </source>
</evidence>
<dbReference type="PROSITE" id="PS51819">
    <property type="entry name" value="VOC"/>
    <property type="match status" value="1"/>
</dbReference>
<dbReference type="PANTHER" id="PTHR46142">
    <property type="match status" value="1"/>
</dbReference>
<evidence type="ECO:0000313" key="4">
    <source>
        <dbReference type="Proteomes" id="UP000053144"/>
    </source>
</evidence>
<sequence>MQQKVVKGEERKIARKAEDSRNENRTPLMALNHISRLCRNVKESIDFYTKVLGFVQTKRPQALDSKGARLFNYGVDIHLVQSKEEDQRLPSNSQHLDPQENHISFQCEDLEAMEKKLKKMNVKFMKRTIEAEDGTFFSSPMCNTTNQSFKVNLMKEVKKDRDGIRKELKKCKRREAVSTAQRQFTAERHSRTPVGSVEV</sequence>
<evidence type="ECO:0000259" key="2">
    <source>
        <dbReference type="PROSITE" id="PS51819"/>
    </source>
</evidence>
<name>A0A0L9UXL7_PHAAN</name>
<dbReference type="Proteomes" id="UP000053144">
    <property type="component" value="Chromosome 7"/>
</dbReference>
<organism evidence="3 4">
    <name type="scientific">Phaseolus angularis</name>
    <name type="common">Azuki bean</name>
    <name type="synonym">Vigna angularis</name>
    <dbReference type="NCBI Taxonomy" id="3914"/>
    <lineage>
        <taxon>Eukaryota</taxon>
        <taxon>Viridiplantae</taxon>
        <taxon>Streptophyta</taxon>
        <taxon>Embryophyta</taxon>
        <taxon>Tracheophyta</taxon>
        <taxon>Spermatophyta</taxon>
        <taxon>Magnoliopsida</taxon>
        <taxon>eudicotyledons</taxon>
        <taxon>Gunneridae</taxon>
        <taxon>Pentapetalae</taxon>
        <taxon>rosids</taxon>
        <taxon>fabids</taxon>
        <taxon>Fabales</taxon>
        <taxon>Fabaceae</taxon>
        <taxon>Papilionoideae</taxon>
        <taxon>50 kb inversion clade</taxon>
        <taxon>NPAAA clade</taxon>
        <taxon>indigoferoid/millettioid clade</taxon>
        <taxon>Phaseoleae</taxon>
        <taxon>Vigna</taxon>
    </lineage>
</organism>
<feature type="domain" description="VOC" evidence="2">
    <location>
        <begin position="30"/>
        <end position="151"/>
    </location>
</feature>
<evidence type="ECO:0000256" key="1">
    <source>
        <dbReference type="SAM" id="MobiDB-lite"/>
    </source>
</evidence>
<proteinExistence type="predicted"/>
<dbReference type="AlphaFoldDB" id="A0A0L9UXL7"/>
<dbReference type="InterPro" id="IPR029068">
    <property type="entry name" value="Glyas_Bleomycin-R_OHBP_Dase"/>
</dbReference>
<feature type="region of interest" description="Disordered" evidence="1">
    <location>
        <begin position="174"/>
        <end position="199"/>
    </location>
</feature>
<feature type="region of interest" description="Disordered" evidence="1">
    <location>
        <begin position="1"/>
        <end position="24"/>
    </location>
</feature>
<accession>A0A0L9UXL7</accession>
<dbReference type="InterPro" id="IPR004360">
    <property type="entry name" value="Glyas_Fos-R_dOase_dom"/>
</dbReference>
<dbReference type="Gramene" id="KOM47503">
    <property type="protein sequence ID" value="KOM47503"/>
    <property type="gene ID" value="LR48_Vigan07g120700"/>
</dbReference>
<dbReference type="InterPro" id="IPR037523">
    <property type="entry name" value="VOC_core"/>
</dbReference>
<dbReference type="Pfam" id="PF00903">
    <property type="entry name" value="Glyoxalase"/>
    <property type="match status" value="1"/>
</dbReference>
<protein>
    <recommendedName>
        <fullName evidence="2">VOC domain-containing protein</fullName>
    </recommendedName>
</protein>
<dbReference type="SUPFAM" id="SSF54593">
    <property type="entry name" value="Glyoxalase/Bleomycin resistance protein/Dihydroxybiphenyl dioxygenase"/>
    <property type="match status" value="1"/>
</dbReference>
<reference evidence="4" key="1">
    <citation type="journal article" date="2015" name="Proc. Natl. Acad. Sci. U.S.A.">
        <title>Genome sequencing of adzuki bean (Vigna angularis) provides insight into high starch and low fat accumulation and domestication.</title>
        <authorList>
            <person name="Yang K."/>
            <person name="Tian Z."/>
            <person name="Chen C."/>
            <person name="Luo L."/>
            <person name="Zhao B."/>
            <person name="Wang Z."/>
            <person name="Yu L."/>
            <person name="Li Y."/>
            <person name="Sun Y."/>
            <person name="Li W."/>
            <person name="Chen Y."/>
            <person name="Li Y."/>
            <person name="Zhang Y."/>
            <person name="Ai D."/>
            <person name="Zhao J."/>
            <person name="Shang C."/>
            <person name="Ma Y."/>
            <person name="Wu B."/>
            <person name="Wang M."/>
            <person name="Gao L."/>
            <person name="Sun D."/>
            <person name="Zhang P."/>
            <person name="Guo F."/>
            <person name="Wang W."/>
            <person name="Li Y."/>
            <person name="Wang J."/>
            <person name="Varshney R.K."/>
            <person name="Wang J."/>
            <person name="Ling H.Q."/>
            <person name="Wan P."/>
        </authorList>
    </citation>
    <scope>NUCLEOTIDE SEQUENCE</scope>
    <source>
        <strain evidence="4">cv. Jingnong 6</strain>
    </source>
</reference>
<dbReference type="Gene3D" id="3.10.180.10">
    <property type="entry name" value="2,3-Dihydroxybiphenyl 1,2-Dioxygenase, domain 1"/>
    <property type="match status" value="1"/>
</dbReference>
<gene>
    <name evidence="3" type="ORF">LR48_Vigan07g120700</name>
</gene>